<keyword evidence="5 6" id="KW-0472">Membrane</keyword>
<feature type="transmembrane region" description="Helical" evidence="6">
    <location>
        <begin position="12"/>
        <end position="37"/>
    </location>
</feature>
<gene>
    <name evidence="8" type="primary">steT</name>
    <name evidence="7" type="ORF">Psal009_00617</name>
    <name evidence="8" type="ORF">Psal009_03591</name>
</gene>
<comment type="subcellular location">
    <subcellularLocation>
        <location evidence="1">Cell membrane</location>
        <topology evidence="1">Multi-pass membrane protein</topology>
    </subcellularLocation>
</comment>
<dbReference type="GO" id="GO:0022857">
    <property type="term" value="F:transmembrane transporter activity"/>
    <property type="evidence" value="ECO:0007669"/>
    <property type="project" value="InterPro"/>
</dbReference>
<evidence type="ECO:0000313" key="8">
    <source>
        <dbReference type="EMBL" id="QGO07632.1"/>
    </source>
</evidence>
<evidence type="ECO:0000256" key="2">
    <source>
        <dbReference type="ARBA" id="ARBA00022475"/>
    </source>
</evidence>
<dbReference type="PANTHER" id="PTHR42770">
    <property type="entry name" value="AMINO ACID TRANSPORTER-RELATED"/>
    <property type="match status" value="1"/>
</dbReference>
<dbReference type="Pfam" id="PF13520">
    <property type="entry name" value="AA_permease_2"/>
    <property type="match status" value="1"/>
</dbReference>
<feature type="transmembrane region" description="Helical" evidence="6">
    <location>
        <begin position="43"/>
        <end position="65"/>
    </location>
</feature>
<feature type="transmembrane region" description="Helical" evidence="6">
    <location>
        <begin position="225"/>
        <end position="253"/>
    </location>
</feature>
<feature type="transmembrane region" description="Helical" evidence="6">
    <location>
        <begin position="123"/>
        <end position="144"/>
    </location>
</feature>
<feature type="transmembrane region" description="Helical" evidence="6">
    <location>
        <begin position="156"/>
        <end position="174"/>
    </location>
</feature>
<evidence type="ECO:0000256" key="5">
    <source>
        <dbReference type="ARBA" id="ARBA00023136"/>
    </source>
</evidence>
<dbReference type="PANTHER" id="PTHR42770:SF7">
    <property type="entry name" value="MEMBRANE PROTEIN"/>
    <property type="match status" value="1"/>
</dbReference>
<dbReference type="EMBL" id="CP038908">
    <property type="protein sequence ID" value="QGO04745.1"/>
    <property type="molecule type" value="Genomic_DNA"/>
</dbReference>
<dbReference type="AlphaFoldDB" id="A0A9Q6PU82"/>
<evidence type="ECO:0000313" key="9">
    <source>
        <dbReference type="Proteomes" id="UP000422232"/>
    </source>
</evidence>
<dbReference type="Proteomes" id="UP000422232">
    <property type="component" value="Plasmid unnamed1"/>
</dbReference>
<proteinExistence type="predicted"/>
<dbReference type="InterPro" id="IPR002293">
    <property type="entry name" value="AA/rel_permease1"/>
</dbReference>
<keyword evidence="8" id="KW-0614">Plasmid</keyword>
<feature type="transmembrane region" description="Helical" evidence="6">
    <location>
        <begin position="91"/>
        <end position="117"/>
    </location>
</feature>
<accession>A0A9Q6PU82</accession>
<dbReference type="Proteomes" id="UP000422232">
    <property type="component" value="Chromosome"/>
</dbReference>
<dbReference type="GO" id="GO:0005886">
    <property type="term" value="C:plasma membrane"/>
    <property type="evidence" value="ECO:0007669"/>
    <property type="project" value="UniProtKB-SubCell"/>
</dbReference>
<keyword evidence="2" id="KW-1003">Cell membrane</keyword>
<keyword evidence="3 6" id="KW-0812">Transmembrane</keyword>
<evidence type="ECO:0000256" key="3">
    <source>
        <dbReference type="ARBA" id="ARBA00022692"/>
    </source>
</evidence>
<keyword evidence="9" id="KW-1185">Reference proteome</keyword>
<evidence type="ECO:0000256" key="1">
    <source>
        <dbReference type="ARBA" id="ARBA00004651"/>
    </source>
</evidence>
<sequence>MSGNQALQENVGFLGALVFAVSLVLGSGVLVLPGVIYHSIGELAIFTWLADALLMVPLVIIFASFGSKYPGSGGVAGFIEQAFPYLSGGSAYLLLGQCSICFAIVAITGILYSFALLLPNFHASHMLVAGISLALMFIVFFISFLGNHRVIWLQKLIIIPLLLFLLVLIFLSINHPDAATSSVTYWPKHFDTGLITQGMILAFFAFGGWESFASMTGEIKKPARTVPFVIFVGFLLTVGLYVGLSIAIQKIFFEKNMMTGSSFLLDLVQVNHLGQFSVAICFFIVFVVVISNLNGVIWSGSRTLVTLGQKGWAPAFAASHGVLSTG</sequence>
<organism evidence="8 9">
    <name type="scientific">Piscirickettsia salmonis</name>
    <dbReference type="NCBI Taxonomy" id="1238"/>
    <lineage>
        <taxon>Bacteria</taxon>
        <taxon>Pseudomonadati</taxon>
        <taxon>Pseudomonadota</taxon>
        <taxon>Gammaproteobacteria</taxon>
        <taxon>Thiotrichales</taxon>
        <taxon>Piscirickettsiaceae</taxon>
        <taxon>Piscirickettsia</taxon>
    </lineage>
</organism>
<dbReference type="InterPro" id="IPR050367">
    <property type="entry name" value="APC_superfamily"/>
</dbReference>
<evidence type="ECO:0000313" key="7">
    <source>
        <dbReference type="EMBL" id="QGO04745.1"/>
    </source>
</evidence>
<geneLocation type="plasmid" evidence="8 9">
    <name>unnamed1</name>
</geneLocation>
<reference evidence="8 9" key="1">
    <citation type="submission" date="2019-04" db="EMBL/GenBank/DDBJ databases">
        <title>Complete genome sequencing of Piscirickettsia salmonis strain Psal-009.</title>
        <authorList>
            <person name="Schober I."/>
            <person name="Bunk B."/>
            <person name="Sproer C."/>
            <person name="Carril G.P."/>
            <person name="Riedel T."/>
            <person name="Flores-Herrera P.A."/>
            <person name="Nourdin-Galindo G."/>
            <person name="Marshall S.H."/>
            <person name="Overmann J."/>
        </authorList>
    </citation>
    <scope>NUCLEOTIDE SEQUENCE [LARGE SCALE GENOMIC DNA]</scope>
    <source>
        <strain evidence="8 9">Psal-009</strain>
        <plasmid evidence="8 9">unnamed1</plasmid>
    </source>
</reference>
<dbReference type="EMBL" id="CP038909">
    <property type="protein sequence ID" value="QGO07632.1"/>
    <property type="molecule type" value="Genomic_DNA"/>
</dbReference>
<keyword evidence="4 6" id="KW-1133">Transmembrane helix</keyword>
<feature type="transmembrane region" description="Helical" evidence="6">
    <location>
        <begin position="194"/>
        <end position="213"/>
    </location>
</feature>
<evidence type="ECO:0000256" key="4">
    <source>
        <dbReference type="ARBA" id="ARBA00022989"/>
    </source>
</evidence>
<name>A0A9Q6PU82_PISSA</name>
<feature type="transmembrane region" description="Helical" evidence="6">
    <location>
        <begin position="273"/>
        <end position="293"/>
    </location>
</feature>
<evidence type="ECO:0000256" key="6">
    <source>
        <dbReference type="SAM" id="Phobius"/>
    </source>
</evidence>
<dbReference type="Gene3D" id="1.20.1740.10">
    <property type="entry name" value="Amino acid/polyamine transporter I"/>
    <property type="match status" value="1"/>
</dbReference>
<protein>
    <submittedName>
        <fullName evidence="8">Serine/threonine exchanger SteT</fullName>
    </submittedName>
</protein>